<dbReference type="Proteomes" id="UP000030640">
    <property type="component" value="Unassembled WGS sequence"/>
</dbReference>
<feature type="compositionally biased region" description="Basic and acidic residues" evidence="3">
    <location>
        <begin position="422"/>
        <end position="431"/>
    </location>
</feature>
<feature type="compositionally biased region" description="Basic and acidic residues" evidence="3">
    <location>
        <begin position="438"/>
        <end position="447"/>
    </location>
</feature>
<feature type="compositionally biased region" description="Basic and acidic residues" evidence="3">
    <location>
        <begin position="92"/>
        <end position="120"/>
    </location>
</feature>
<dbReference type="InterPro" id="IPR015915">
    <property type="entry name" value="Kelch-typ_b-propeller"/>
</dbReference>
<dbReference type="EMBL" id="KI965471">
    <property type="protein sequence ID" value="EUD66528.1"/>
    <property type="molecule type" value="Genomic_DNA"/>
</dbReference>
<feature type="region of interest" description="Disordered" evidence="3">
    <location>
        <begin position="285"/>
        <end position="466"/>
    </location>
</feature>
<dbReference type="OrthoDB" id="10251809at2759"/>
<keyword evidence="5" id="KW-1185">Reference proteome</keyword>
<protein>
    <recommendedName>
        <fullName evidence="6">Kelch domain-containing protein</fullName>
    </recommendedName>
</protein>
<feature type="compositionally biased region" description="Low complexity" evidence="3">
    <location>
        <begin position="554"/>
        <end position="565"/>
    </location>
</feature>
<sequence>MSLTLFTNDKRRKYLGSNRPEGRVGHSLHHYYELSATKEVSGSSGRDDDEGTGQTRAVDRMNDEQSYALDSGFTSTREEGKCGPAEISGRNCGDHVGGEQREGEESLRGNPEETYKEDKLFTQCPSARNHYKSNDDHLGSIPHGEKKKKGYHNRFIHGRYKVVLFGGGLPEEEFVRNYENGCVQAKGEEEDGEYSKYNMMSVENSLQRTLNDLYICEEENDDFEHWVNVKTHNVPEARAFHASCIVNLGLNGVFLFIHGGKVNNDMLADDRLCALNLSRISYRAERSQSGSRCRGEPDGEEESDTSNSPMVEQKQEQNRTECNDHPDESEEEHLPHGNPLRENQHGLASSAVIKEDRNEKDEQSDPPNEGPQNGVVKNKAEEEKQQGEKQVEEEETFGEPLPRRRKSCEAPRGADIWGNSNHHGEEGHPDVDIGPGCLKEEPCRDAEPNAAGLEAPPKQRNHLANHKKRKWCCSSSHLCSASSESASRQSSSMGSPSNDSPSSSSSSSNSLPPCDSAFFRSTHYHTRDNQLDEEDEDVLVNSRVPVKSLLLRGNNNSSCGSASSPSEEEDSDVEQGRNGNASLKRVKRTWVHVQTVGRKPNSRYGHTLDFLYPHLVLFGGNEHISDDEETFFCKNDLWVLNIKKGKRKCTKSERKKTLYFAWQEVEYQSVNPLGRYFHATTVWYDVKNKMNKLILYGGKMRKKTSVSNRLLALQNYGNKWRWSILPVYVDPLNENRACHALVCVDNHIFIIGGEDYTYKYIEKMPSALYSFESKKFQYINDFSVKACLKCFAKNETIYSWGGFTDVSCNQIFLPNNFVTIDVNPHVMYIQMKEDLADEYDENNDLVLKEEPESDDDIYHRMNKRILKVHNRKMELEKDLLYQIKLNENLNFRIKSQMVQYQRVLQLLNVKQTQNAHLMSAFKQQSLPLDGGTIGGRIGGNFGGSIGGSVAGCHIASHGSYHSLHGVPLYDAGTNINMSSINVSSCSNYPNYNSEGLFKMSISEQDNFSHPIAADMMSSHASGLQSEYECNVVRHNVKTNQTVSELPVADAGGDQNMLSNENIQSISYTDSMNEKGNKNVEEQEQLRFEGGIAPDHVGVPINQVSAAGENPPCGGYHPSEGYASPGCEQVTSIPGSAPYHTFSGMSELCATNGGQLPWNGHTSGYSNGASHPYSEMNQLLDMTIKNSTPFVNDYFTGNPLDVPQNNLQASGSNDRIGNASSTQRGVLGNEKEGSTVTAANNESLQAQSEGNSTNRESSNQRVRRKTAAKCLELIEQDRLSRMMSER</sequence>
<keyword evidence="2" id="KW-0677">Repeat</keyword>
<name>W7A5P0_9APIC</name>
<evidence type="ECO:0000313" key="4">
    <source>
        <dbReference type="EMBL" id="EUD66528.1"/>
    </source>
</evidence>
<feature type="region of interest" description="Disordered" evidence="3">
    <location>
        <begin position="483"/>
        <end position="512"/>
    </location>
</feature>
<feature type="compositionally biased region" description="Polar residues" evidence="3">
    <location>
        <begin position="1202"/>
        <end position="1223"/>
    </location>
</feature>
<gene>
    <name evidence="4" type="ORF">C922_03162</name>
</gene>
<proteinExistence type="predicted"/>
<feature type="region of interest" description="Disordered" evidence="3">
    <location>
        <begin position="35"/>
        <end position="147"/>
    </location>
</feature>
<accession>W7A5P0</accession>
<feature type="region of interest" description="Disordered" evidence="3">
    <location>
        <begin position="1201"/>
        <end position="1264"/>
    </location>
</feature>
<feature type="region of interest" description="Disordered" evidence="3">
    <location>
        <begin position="551"/>
        <end position="581"/>
    </location>
</feature>
<feature type="compositionally biased region" description="Basic and acidic residues" evidence="3">
    <location>
        <begin position="313"/>
        <end position="326"/>
    </location>
</feature>
<dbReference type="VEuPathDB" id="PlasmoDB:C922_03162"/>
<dbReference type="Pfam" id="PF24681">
    <property type="entry name" value="Kelch_KLHDC2_KLHL20_DRC7"/>
    <property type="match status" value="1"/>
</dbReference>
<organism evidence="4 5">
    <name type="scientific">Plasmodium inui San Antonio 1</name>
    <dbReference type="NCBI Taxonomy" id="1237626"/>
    <lineage>
        <taxon>Eukaryota</taxon>
        <taxon>Sar</taxon>
        <taxon>Alveolata</taxon>
        <taxon>Apicomplexa</taxon>
        <taxon>Aconoidasida</taxon>
        <taxon>Haemosporida</taxon>
        <taxon>Plasmodiidae</taxon>
        <taxon>Plasmodium</taxon>
        <taxon>Plasmodium (Plasmodium)</taxon>
    </lineage>
</organism>
<dbReference type="PANTHER" id="PTHR46093:SF18">
    <property type="entry name" value="FIBRONECTIN TYPE-III DOMAIN-CONTAINING PROTEIN"/>
    <property type="match status" value="1"/>
</dbReference>
<evidence type="ECO:0000256" key="3">
    <source>
        <dbReference type="SAM" id="MobiDB-lite"/>
    </source>
</evidence>
<dbReference type="SUPFAM" id="SSF117281">
    <property type="entry name" value="Kelch motif"/>
    <property type="match status" value="1"/>
</dbReference>
<evidence type="ECO:0000256" key="2">
    <source>
        <dbReference type="ARBA" id="ARBA00022737"/>
    </source>
</evidence>
<keyword evidence="1" id="KW-0880">Kelch repeat</keyword>
<evidence type="ECO:0008006" key="6">
    <source>
        <dbReference type="Google" id="ProtNLM"/>
    </source>
</evidence>
<reference evidence="4 5" key="1">
    <citation type="submission" date="2013-02" db="EMBL/GenBank/DDBJ databases">
        <title>The Genome Sequence of Plasmodium inui San Antonio 1.</title>
        <authorList>
            <consortium name="The Broad Institute Genome Sequencing Platform"/>
            <consortium name="The Broad Institute Genome Sequencing Center for Infectious Disease"/>
            <person name="Neafsey D."/>
            <person name="Cheeseman I."/>
            <person name="Volkman S."/>
            <person name="Adams J."/>
            <person name="Walker B."/>
            <person name="Young S.K."/>
            <person name="Zeng Q."/>
            <person name="Gargeya S."/>
            <person name="Fitzgerald M."/>
            <person name="Haas B."/>
            <person name="Abouelleil A."/>
            <person name="Alvarado L."/>
            <person name="Arachchi H.M."/>
            <person name="Berlin A.M."/>
            <person name="Chapman S.B."/>
            <person name="Dewar J."/>
            <person name="Goldberg J."/>
            <person name="Griggs A."/>
            <person name="Gujja S."/>
            <person name="Hansen M."/>
            <person name="Howarth C."/>
            <person name="Imamovic A."/>
            <person name="Larimer J."/>
            <person name="McCowan C."/>
            <person name="Murphy C."/>
            <person name="Neiman D."/>
            <person name="Pearson M."/>
            <person name="Priest M."/>
            <person name="Roberts A."/>
            <person name="Saif S."/>
            <person name="Shea T."/>
            <person name="Sisk P."/>
            <person name="Sykes S."/>
            <person name="Wortman J."/>
            <person name="Nusbaum C."/>
            <person name="Birren B."/>
        </authorList>
    </citation>
    <scope>NUCLEOTIDE SEQUENCE [LARGE SCALE GENOMIC DNA]</scope>
    <source>
        <strain evidence="4 5">San Antonio 1</strain>
    </source>
</reference>
<dbReference type="GeneID" id="20038436"/>
<dbReference type="RefSeq" id="XP_008816976.1">
    <property type="nucleotide sequence ID" value="XM_008818754.1"/>
</dbReference>
<dbReference type="Gene3D" id="2.120.10.80">
    <property type="entry name" value="Kelch-type beta propeller"/>
    <property type="match status" value="1"/>
</dbReference>
<feature type="compositionally biased region" description="Polar residues" evidence="3">
    <location>
        <begin position="1233"/>
        <end position="1259"/>
    </location>
</feature>
<dbReference type="PANTHER" id="PTHR46093">
    <property type="entry name" value="ACYL-COA-BINDING DOMAIN-CONTAINING PROTEIN 5"/>
    <property type="match status" value="1"/>
</dbReference>
<evidence type="ECO:0000313" key="5">
    <source>
        <dbReference type="Proteomes" id="UP000030640"/>
    </source>
</evidence>
<feature type="compositionally biased region" description="Basic and acidic residues" evidence="3">
    <location>
        <begin position="378"/>
        <end position="390"/>
    </location>
</feature>
<feature type="compositionally biased region" description="Basic and acidic residues" evidence="3">
    <location>
        <begin position="353"/>
        <end position="363"/>
    </location>
</feature>
<evidence type="ECO:0000256" key="1">
    <source>
        <dbReference type="ARBA" id="ARBA00022441"/>
    </source>
</evidence>